<dbReference type="Proteomes" id="UP001230188">
    <property type="component" value="Unassembled WGS sequence"/>
</dbReference>
<protein>
    <submittedName>
        <fullName evidence="1">Uncharacterized protein</fullName>
    </submittedName>
</protein>
<dbReference type="AlphaFoldDB" id="A0AAD7XU53"/>
<reference evidence="1" key="1">
    <citation type="submission" date="2023-01" db="EMBL/GenBank/DDBJ databases">
        <title>Metagenome sequencing of chrysophaentin producing Chrysophaeum taylorii.</title>
        <authorList>
            <person name="Davison J."/>
            <person name="Bewley C."/>
        </authorList>
    </citation>
    <scope>NUCLEOTIDE SEQUENCE</scope>
    <source>
        <strain evidence="1">NIES-1699</strain>
    </source>
</reference>
<dbReference type="EMBL" id="JAQMWT010000029">
    <property type="protein sequence ID" value="KAJ8613397.1"/>
    <property type="molecule type" value="Genomic_DNA"/>
</dbReference>
<keyword evidence="2" id="KW-1185">Reference proteome</keyword>
<evidence type="ECO:0000313" key="1">
    <source>
        <dbReference type="EMBL" id="KAJ8613397.1"/>
    </source>
</evidence>
<proteinExistence type="predicted"/>
<comment type="caution">
    <text evidence="1">The sequence shown here is derived from an EMBL/GenBank/DDBJ whole genome shotgun (WGS) entry which is preliminary data.</text>
</comment>
<evidence type="ECO:0000313" key="2">
    <source>
        <dbReference type="Proteomes" id="UP001230188"/>
    </source>
</evidence>
<gene>
    <name evidence="1" type="ORF">CTAYLR_002238</name>
</gene>
<organism evidence="1 2">
    <name type="scientific">Chrysophaeum taylorii</name>
    <dbReference type="NCBI Taxonomy" id="2483200"/>
    <lineage>
        <taxon>Eukaryota</taxon>
        <taxon>Sar</taxon>
        <taxon>Stramenopiles</taxon>
        <taxon>Ochrophyta</taxon>
        <taxon>Pelagophyceae</taxon>
        <taxon>Pelagomonadales</taxon>
        <taxon>Pelagomonadaceae</taxon>
        <taxon>Chrysophaeum</taxon>
    </lineage>
</organism>
<accession>A0AAD7XU53</accession>
<name>A0AAD7XU53_9STRA</name>
<sequence length="117" mass="12657">MHSLVRAFAAMIDQKLKVINMLSARARPAAELYTSTSPIHGASVGMHLRHSLDHCTRLADAVTTLSSVPGMEPTPTLRYDVRERGTGAELDPTLAAAPSTLIYDRRQQAHPGALQQA</sequence>